<dbReference type="Gene3D" id="3.30.2090.10">
    <property type="entry name" value="Multidrug efflux transporter AcrB TolC docking domain, DN and DC subdomains"/>
    <property type="match status" value="2"/>
</dbReference>
<dbReference type="GO" id="GO:0042910">
    <property type="term" value="F:xenobiotic transmembrane transporter activity"/>
    <property type="evidence" value="ECO:0007669"/>
    <property type="project" value="TreeGrafter"/>
</dbReference>
<keyword evidence="1" id="KW-0812">Transmembrane</keyword>
<dbReference type="PANTHER" id="PTHR32063">
    <property type="match status" value="1"/>
</dbReference>
<dbReference type="EMBL" id="BATC01000055">
    <property type="protein sequence ID" value="GAD60148.1"/>
    <property type="molecule type" value="Genomic_DNA"/>
</dbReference>
<comment type="caution">
    <text evidence="2">The sequence shown here is derived from an EMBL/GenBank/DDBJ whole genome shotgun (WGS) entry which is preliminary data.</text>
</comment>
<sequence>MNQISSWSIKNPIPVILLFIILTLAGTISFTGMRINNNPDIDFPLVQVSAGRPGAAPAEMEVQVTRLIEDSITSLSGVRRIYSNVGDGYSSTTIEFELGTDTERATNDVRNAMSGLRADLPQDMQEPSVQRIDITGDAITYVVRSPTMSPEELSWYVDNTVSRELLAVSGVGEVNRQGGVDREIRVQLDPDRLASYGVTAASVSQALSSVNSDLPGGRITVAGSERAIRTLGSAGSVEALGETLIPLSGGGTVRLRDLGSVEDSWTEPRRMARFNGQEVVTFNFLRSRDASEVRTAERVREAVARLDEQNDDVSIEQISANVEYIEESYLASIEALLLGAALAVAVVFVFLRDWRATLIAATAMPMSIIPTMFILDLTGQSLNGVTLLALSLTIGILVDDAIVEIENIVRHMRGGKKPYDAAMEAADEIGLAVVATTATIIAVFAPTGFMPGIVGQFFKAFAIASCVSVAFSLLVARTLTPLMAAYMLKRDEKHEDKDPFWMHRYIQALSWVMGNRWKVFVIGTLLFVGSVPLAGALPFEFQPAGDRSRASFSAELPPGSTLLQTDAVVQRMASDLRERPEVLSVYASIGGSEPRQAYVYADIVQPGQRTMTQQEFAREMVDQWDSIPGTRIGAGIAQQGGGPSDGTSYTFSILSDDGEALEAAARQIEAEMRGVPGLANVVNTAAIARPEILITPRTDQAAMMGVSTGAISQTVRVATLGDVEQNLPKYNLGDRQIPIRLLLTEDAREDLSVLETLQVPTNTGSSVPLSSVADIRFGAGPSQITRQDRARVATITAELDGIRSGEAAQAVNQLESVQNLPPQVRQTPAGDTEFIQEMLTGFIIAFSTGILLMYAVLVLLFKSFAYPITIMAALPLAIGGAFAALLISGSSFSISSLIGILMLMGIAAKNSILLVDYIIIAEQEGMSRYDAIMDSAHKRARPIIMTTFAMGAGMMPVALGWGADVEFRSPMAIAVVGGLISSTFLSLLFIPAIFTIVDDFSRFIRRLLGKKREDEVPRGQQQPLPAE</sequence>
<accession>A0A8E0ND40</accession>
<feature type="transmembrane region" description="Helical" evidence="1">
    <location>
        <begin position="940"/>
        <end position="959"/>
    </location>
</feature>
<dbReference type="InterPro" id="IPR001036">
    <property type="entry name" value="Acrflvin-R"/>
</dbReference>
<feature type="transmembrane region" description="Helical" evidence="1">
    <location>
        <begin position="519"/>
        <end position="539"/>
    </location>
</feature>
<organism evidence="2 3">
    <name type="scientific">Brevundimonas abyssalis TAR-001</name>
    <dbReference type="NCBI Taxonomy" id="1391729"/>
    <lineage>
        <taxon>Bacteria</taxon>
        <taxon>Pseudomonadati</taxon>
        <taxon>Pseudomonadota</taxon>
        <taxon>Alphaproteobacteria</taxon>
        <taxon>Caulobacterales</taxon>
        <taxon>Caulobacteraceae</taxon>
        <taxon>Brevundimonas</taxon>
    </lineage>
</organism>
<dbReference type="SUPFAM" id="SSF82714">
    <property type="entry name" value="Multidrug efflux transporter AcrB TolC docking domain, DN and DC subdomains"/>
    <property type="match status" value="2"/>
</dbReference>
<feature type="transmembrane region" description="Helical" evidence="1">
    <location>
        <begin position="387"/>
        <end position="409"/>
    </location>
</feature>
<feature type="transmembrane region" description="Helical" evidence="1">
    <location>
        <begin position="329"/>
        <end position="351"/>
    </location>
</feature>
<dbReference type="GO" id="GO:0005886">
    <property type="term" value="C:plasma membrane"/>
    <property type="evidence" value="ECO:0007669"/>
    <property type="project" value="TreeGrafter"/>
</dbReference>
<dbReference type="Gene3D" id="3.30.70.1320">
    <property type="entry name" value="Multidrug efflux transporter AcrB pore domain like"/>
    <property type="match status" value="1"/>
</dbReference>
<keyword evidence="1" id="KW-1133">Transmembrane helix</keyword>
<keyword evidence="1" id="KW-0472">Membrane</keyword>
<dbReference type="Pfam" id="PF00873">
    <property type="entry name" value="ACR_tran"/>
    <property type="match status" value="1"/>
</dbReference>
<gene>
    <name evidence="2" type="ORF">MBEBAB_2398</name>
</gene>
<evidence type="ECO:0000313" key="3">
    <source>
        <dbReference type="Proteomes" id="UP000016569"/>
    </source>
</evidence>
<reference evidence="3" key="1">
    <citation type="journal article" date="2013" name="Genome Announc.">
        <title>Draft Genome Sequence of the Dimorphic Prosthecate Bacterium Brevundimonas abyssalis TAR-001T.</title>
        <authorList>
            <person name="Tsubouchi T."/>
            <person name="Nishi S."/>
            <person name="Usui K."/>
            <person name="Shimane Y."/>
            <person name="Takaki Y."/>
            <person name="Maruyama T."/>
            <person name="Hatada Y."/>
        </authorList>
    </citation>
    <scope>NUCLEOTIDE SEQUENCE [LARGE SCALE GENOMIC DNA]</scope>
    <source>
        <strain evidence="3">TAR-001</strain>
    </source>
</reference>
<feature type="transmembrane region" description="Helical" evidence="1">
    <location>
        <begin position="971"/>
        <end position="997"/>
    </location>
</feature>
<feature type="transmembrane region" description="Helical" evidence="1">
    <location>
        <begin position="868"/>
        <end position="888"/>
    </location>
</feature>
<name>A0A8E0ND40_9CAUL</name>
<evidence type="ECO:0000313" key="2">
    <source>
        <dbReference type="EMBL" id="GAD60148.1"/>
    </source>
</evidence>
<feature type="transmembrane region" description="Helical" evidence="1">
    <location>
        <begin position="429"/>
        <end position="454"/>
    </location>
</feature>
<dbReference type="Gene3D" id="3.30.70.1440">
    <property type="entry name" value="Multidrug efflux transporter AcrB pore domain"/>
    <property type="match status" value="1"/>
</dbReference>
<dbReference type="InterPro" id="IPR027463">
    <property type="entry name" value="AcrB_DN_DC_subdom"/>
</dbReference>
<feature type="transmembrane region" description="Helical" evidence="1">
    <location>
        <begin position="12"/>
        <end position="33"/>
    </location>
</feature>
<protein>
    <submittedName>
        <fullName evidence="2">Cobalt-zinc-cadmium resistance protein CzcA</fullName>
    </submittedName>
</protein>
<dbReference type="Gene3D" id="1.20.1640.10">
    <property type="entry name" value="Multidrug efflux transporter AcrB transmembrane domain"/>
    <property type="match status" value="2"/>
</dbReference>
<dbReference type="Proteomes" id="UP000016569">
    <property type="component" value="Unassembled WGS sequence"/>
</dbReference>
<dbReference type="PANTHER" id="PTHR32063:SF77">
    <property type="entry name" value="ACR FAMILY TRANSPORT PROTEIN"/>
    <property type="match status" value="1"/>
</dbReference>
<dbReference type="SUPFAM" id="SSF82866">
    <property type="entry name" value="Multidrug efflux transporter AcrB transmembrane domain"/>
    <property type="match status" value="2"/>
</dbReference>
<feature type="transmembrane region" description="Helical" evidence="1">
    <location>
        <begin position="460"/>
        <end position="480"/>
    </location>
</feature>
<feature type="transmembrane region" description="Helical" evidence="1">
    <location>
        <begin position="358"/>
        <end position="375"/>
    </location>
</feature>
<feature type="transmembrane region" description="Helical" evidence="1">
    <location>
        <begin position="894"/>
        <end position="919"/>
    </location>
</feature>
<proteinExistence type="predicted"/>
<dbReference type="Gene3D" id="3.30.70.1430">
    <property type="entry name" value="Multidrug efflux transporter AcrB pore domain"/>
    <property type="match status" value="2"/>
</dbReference>
<dbReference type="SUPFAM" id="SSF82693">
    <property type="entry name" value="Multidrug efflux transporter AcrB pore domain, PN1, PN2, PC1 and PC2 subdomains"/>
    <property type="match status" value="3"/>
</dbReference>
<keyword evidence="3" id="KW-1185">Reference proteome</keyword>
<dbReference type="PRINTS" id="PR00702">
    <property type="entry name" value="ACRIFLAVINRP"/>
</dbReference>
<feature type="transmembrane region" description="Helical" evidence="1">
    <location>
        <begin position="838"/>
        <end position="861"/>
    </location>
</feature>
<evidence type="ECO:0000256" key="1">
    <source>
        <dbReference type="SAM" id="Phobius"/>
    </source>
</evidence>
<dbReference type="AlphaFoldDB" id="A0A8E0ND40"/>